<evidence type="ECO:0000313" key="2">
    <source>
        <dbReference type="Proteomes" id="UP000654345"/>
    </source>
</evidence>
<name>A0ABQ3V1L3_9CHLR</name>
<dbReference type="EMBL" id="BNJG01000003">
    <property type="protein sequence ID" value="GHO58682.1"/>
    <property type="molecule type" value="Genomic_DNA"/>
</dbReference>
<comment type="caution">
    <text evidence="1">The sequence shown here is derived from an EMBL/GenBank/DDBJ whole genome shotgun (WGS) entry which is preliminary data.</text>
</comment>
<keyword evidence="2" id="KW-1185">Reference proteome</keyword>
<reference evidence="1 2" key="1">
    <citation type="journal article" date="2021" name="Int. J. Syst. Evol. Microbiol.">
        <title>Reticulibacter mediterranei gen. nov., sp. nov., within the new family Reticulibacteraceae fam. nov., and Ktedonospora formicarum gen. nov., sp. nov., Ktedonobacter robiniae sp. nov., Dictyobacter formicarum sp. nov. and Dictyobacter arantiisoli sp. nov., belonging to the class Ktedonobacteria.</title>
        <authorList>
            <person name="Yabe S."/>
            <person name="Zheng Y."/>
            <person name="Wang C.M."/>
            <person name="Sakai Y."/>
            <person name="Abe K."/>
            <person name="Yokota A."/>
            <person name="Donadio S."/>
            <person name="Cavaletti L."/>
            <person name="Monciardini P."/>
        </authorList>
    </citation>
    <scope>NUCLEOTIDE SEQUENCE [LARGE SCALE GENOMIC DNA]</scope>
    <source>
        <strain evidence="1 2">SOSP1-30</strain>
    </source>
</reference>
<protein>
    <submittedName>
        <fullName evidence="1">Uncharacterized protein</fullName>
    </submittedName>
</protein>
<proteinExistence type="predicted"/>
<sequence>MNGDYPSPTAGINQGDTSGPLIDLALIYPQGGNFADTQSCPVAKRKDRHKTAAAMLFNELLGYKALLLGEFGRSYRYNRWASIARAGLRRR</sequence>
<dbReference type="RefSeq" id="WP_201374934.1">
    <property type="nucleotide sequence ID" value="NZ_BNJG01000003.1"/>
</dbReference>
<dbReference type="Proteomes" id="UP000654345">
    <property type="component" value="Unassembled WGS sequence"/>
</dbReference>
<gene>
    <name evidence="1" type="ORF">KSB_71570</name>
</gene>
<evidence type="ECO:0000313" key="1">
    <source>
        <dbReference type="EMBL" id="GHO58682.1"/>
    </source>
</evidence>
<accession>A0ABQ3V1L3</accession>
<organism evidence="1 2">
    <name type="scientific">Ktedonobacter robiniae</name>
    <dbReference type="NCBI Taxonomy" id="2778365"/>
    <lineage>
        <taxon>Bacteria</taxon>
        <taxon>Bacillati</taxon>
        <taxon>Chloroflexota</taxon>
        <taxon>Ktedonobacteria</taxon>
        <taxon>Ktedonobacterales</taxon>
        <taxon>Ktedonobacteraceae</taxon>
        <taxon>Ktedonobacter</taxon>
    </lineage>
</organism>